<feature type="transmembrane region" description="Helical" evidence="1">
    <location>
        <begin position="493"/>
        <end position="519"/>
    </location>
</feature>
<dbReference type="Proteomes" id="UP001335729">
    <property type="component" value="Unassembled WGS sequence"/>
</dbReference>
<comment type="caution">
    <text evidence="2">The sequence shown here is derived from an EMBL/GenBank/DDBJ whole genome shotgun (WGS) entry which is preliminary data.</text>
</comment>
<feature type="transmembrane region" description="Helical" evidence="1">
    <location>
        <begin position="20"/>
        <end position="41"/>
    </location>
</feature>
<keyword evidence="1" id="KW-0472">Membrane</keyword>
<evidence type="ECO:0000313" key="2">
    <source>
        <dbReference type="EMBL" id="MEE4025093.1"/>
    </source>
</evidence>
<feature type="transmembrane region" description="Helical" evidence="1">
    <location>
        <begin position="118"/>
        <end position="148"/>
    </location>
</feature>
<feature type="transmembrane region" description="Helical" evidence="1">
    <location>
        <begin position="424"/>
        <end position="446"/>
    </location>
</feature>
<keyword evidence="1" id="KW-1133">Transmembrane helix</keyword>
<dbReference type="EMBL" id="JAZDUE010000016">
    <property type="protein sequence ID" value="MEE4025093.1"/>
    <property type="molecule type" value="Genomic_DNA"/>
</dbReference>
<accession>A0ABU7MXQ6</accession>
<feature type="transmembrane region" description="Helical" evidence="1">
    <location>
        <begin position="292"/>
        <end position="310"/>
    </location>
</feature>
<feature type="transmembrane region" description="Helical" evidence="1">
    <location>
        <begin position="187"/>
        <end position="205"/>
    </location>
</feature>
<proteinExistence type="predicted"/>
<keyword evidence="1" id="KW-0812">Transmembrane</keyword>
<feature type="transmembrane region" description="Helical" evidence="1">
    <location>
        <begin position="338"/>
        <end position="362"/>
    </location>
</feature>
<dbReference type="RefSeq" id="WP_330506438.1">
    <property type="nucleotide sequence ID" value="NZ_JAZDUE010000016.1"/>
</dbReference>
<feature type="transmembrane region" description="Helical" evidence="1">
    <location>
        <begin position="81"/>
        <end position="98"/>
    </location>
</feature>
<feature type="transmembrane region" description="Helical" evidence="1">
    <location>
        <begin position="383"/>
        <end position="412"/>
    </location>
</feature>
<feature type="transmembrane region" description="Helical" evidence="1">
    <location>
        <begin position="154"/>
        <end position="175"/>
    </location>
</feature>
<evidence type="ECO:0008006" key="4">
    <source>
        <dbReference type="Google" id="ProtNLM"/>
    </source>
</evidence>
<sequence length="524" mass="54060">MTGLTTAFTLCFRLNYRGAIVSVAGVVACFYAGILGLTAIYPTVTDRIQYALITDGLRASQALQGPPVGLVGIGGITTFEVGWFVTFAVAMLNIVLVVRNTRAQEAFGRLELLRSGRFAVLANSLAVAAMALVINVVIGFGAAVALIAGGGEPTGAFAFGVATVLIGTMFAAVALLAAQITEHSKGAYGIACGVLGVAYLLRALGDATDSDPLRYASPLGLAQAIHPYGDIQWWPMIPCLVIAVASVLVALRIEVTRDHGSGLWRPSPGPAHAGSFTRRPAGLVVRNQRMTLAIWAATMVVLGLGFGVTARDVGDISDGPAGMRQLLERFNVDVVDGFLAMSTLILAVATTGAAIAITAGLRSEELSGRADLLLSGLVPRWRLPVLHLALAAVTVVVLAGIVGGCIGLAHGLGVGDPGQPARMLIASLAQIPAACFFIGLTIAVIGVVPRLAWLPWAVLAWSGVVTILGPSMNLPTEIMNLSVFHHVPHLPGVAVQALPPILLAGAGVILGVVGVVGFARRDLA</sequence>
<protein>
    <recommendedName>
        <fullName evidence="4">ABC-2 type transport system permease protein</fullName>
    </recommendedName>
</protein>
<organism evidence="2 3">
    <name type="scientific">Gordonia prachuapensis</name>
    <dbReference type="NCBI Taxonomy" id="3115651"/>
    <lineage>
        <taxon>Bacteria</taxon>
        <taxon>Bacillati</taxon>
        <taxon>Actinomycetota</taxon>
        <taxon>Actinomycetes</taxon>
        <taxon>Mycobacteriales</taxon>
        <taxon>Gordoniaceae</taxon>
        <taxon>Gordonia</taxon>
    </lineage>
</organism>
<evidence type="ECO:0000256" key="1">
    <source>
        <dbReference type="SAM" id="Phobius"/>
    </source>
</evidence>
<gene>
    <name evidence="2" type="ORF">V1Y59_18555</name>
</gene>
<name>A0ABU7MXQ6_9ACTN</name>
<feature type="transmembrane region" description="Helical" evidence="1">
    <location>
        <begin position="231"/>
        <end position="251"/>
    </location>
</feature>
<keyword evidence="3" id="KW-1185">Reference proteome</keyword>
<reference evidence="2 3" key="1">
    <citation type="submission" date="2024-01" db="EMBL/GenBank/DDBJ databases">
        <title>Draft genome sequence of Gordonia sp. PKS22-38.</title>
        <authorList>
            <person name="Suphannarot A."/>
            <person name="Mingma R."/>
        </authorList>
    </citation>
    <scope>NUCLEOTIDE SEQUENCE [LARGE SCALE GENOMIC DNA]</scope>
    <source>
        <strain evidence="2 3">PKS22-38</strain>
    </source>
</reference>
<evidence type="ECO:0000313" key="3">
    <source>
        <dbReference type="Proteomes" id="UP001335729"/>
    </source>
</evidence>
<feature type="transmembrane region" description="Helical" evidence="1">
    <location>
        <begin position="453"/>
        <end position="473"/>
    </location>
</feature>